<sequence length="109" mass="12512">MGEIERGRKVLVPPFLKPQKEEKKTSREERRLRAKAIDEVEKGSVKINKSIAEEYGQLEEVEIVGGERRRTFKALADEKIPQQEVWLNPEDLRSLGIAEGTIVTVRKTK</sequence>
<reference evidence="1 2" key="1">
    <citation type="journal article" date="2011" name="J. Bacteriol.">
        <title>Complete genome sequence of the thermoacidophilic crenarchaeon Thermoproteus uzoniensis 768-20.</title>
        <authorList>
            <person name="Mardanov A.V."/>
            <person name="Gumerov V.M."/>
            <person name="Beletsky A.V."/>
            <person name="Prokofeva M.I."/>
            <person name="Bonch-Osmolovskaya E.A."/>
            <person name="Ravin N.V."/>
            <person name="Skryabin K.G."/>
        </authorList>
    </citation>
    <scope>NUCLEOTIDE SEQUENCE [LARGE SCALE GENOMIC DNA]</scope>
    <source>
        <strain evidence="1 2">768-20</strain>
    </source>
</reference>
<dbReference type="Proteomes" id="UP000008138">
    <property type="component" value="Chromosome"/>
</dbReference>
<dbReference type="RefSeq" id="WP_013680737.1">
    <property type="nucleotide sequence ID" value="NC_015315.1"/>
</dbReference>
<dbReference type="OrthoDB" id="27767at2157"/>
<name>F2L4H0_THEU7</name>
<organism evidence="1 2">
    <name type="scientific">Thermoproteus uzoniensis (strain 768-20)</name>
    <dbReference type="NCBI Taxonomy" id="999630"/>
    <lineage>
        <taxon>Archaea</taxon>
        <taxon>Thermoproteota</taxon>
        <taxon>Thermoprotei</taxon>
        <taxon>Thermoproteales</taxon>
        <taxon>Thermoproteaceae</taxon>
        <taxon>Thermoproteus</taxon>
    </lineage>
</organism>
<proteinExistence type="predicted"/>
<dbReference type="eggNOG" id="arCOG04224">
    <property type="taxonomic scope" value="Archaea"/>
</dbReference>
<dbReference type="HOGENOM" id="CLU_157709_1_0_2"/>
<dbReference type="SUPFAM" id="SSF50692">
    <property type="entry name" value="ADC-like"/>
    <property type="match status" value="1"/>
</dbReference>
<dbReference type="InterPro" id="IPR009010">
    <property type="entry name" value="Asp_de-COase-like_dom_sf"/>
</dbReference>
<dbReference type="EMBL" id="CP002590">
    <property type="protein sequence ID" value="AEA13402.1"/>
    <property type="molecule type" value="Genomic_DNA"/>
</dbReference>
<evidence type="ECO:0000313" key="2">
    <source>
        <dbReference type="Proteomes" id="UP000008138"/>
    </source>
</evidence>
<dbReference type="AlphaFoldDB" id="F2L4H0"/>
<dbReference type="KEGG" id="tuz:TUZN_1943"/>
<evidence type="ECO:0008006" key="3">
    <source>
        <dbReference type="Google" id="ProtNLM"/>
    </source>
</evidence>
<keyword evidence="2" id="KW-1185">Reference proteome</keyword>
<reference key="2">
    <citation type="submission" date="2011-03" db="EMBL/GenBank/DDBJ databases">
        <title>Complete genome sequence of the thermoacidophilic crenarchaeon Thermoproteus uzoniensis 768-20.</title>
        <authorList>
            <person name="Mardanov A.V."/>
            <person name="Gumerov V.M."/>
            <person name="Beletsky A.V."/>
            <person name="Prokofeva M.I."/>
            <person name="Bonch-Osmolovskaya E.A."/>
            <person name="Ravin N.V."/>
            <person name="Skryabin K.G."/>
        </authorList>
    </citation>
    <scope>NUCLEOTIDE SEQUENCE</scope>
    <source>
        <strain>768-20</strain>
    </source>
</reference>
<dbReference type="STRING" id="999630.TUZN_1943"/>
<dbReference type="GeneID" id="10361455"/>
<protein>
    <recommendedName>
        <fullName evidence="3">CDC48 N-terminal subdomain domain-containing protein</fullName>
    </recommendedName>
</protein>
<gene>
    <name evidence="1" type="ordered locus">TUZN_1943</name>
</gene>
<accession>F2L4H0</accession>
<evidence type="ECO:0000313" key="1">
    <source>
        <dbReference type="EMBL" id="AEA13402.1"/>
    </source>
</evidence>